<sequence length="294" mass="33273">MSHSKSLWSPIFLFLIPLCCGKDGLYRLIDRDTMCDELSVMQRLSAYSLSTCATACKLKKSCGMFSLKHVYDNSTLSSEIKPKKNVKLECALCKTSNMTSVIEKKGWSMYMKYLKEAKFHILDTDNKPSAPDVSPLEIWNIDCNSPEITTKRNGAIIGIWDDKDAFKDLDKVKCFNWDAADLFSDKPSRLLYIYLEDYRQCPKDYVLTAITASNAAFRNVDNGKCTPLAEPFHIDYERCVTVNSEGRDGGSVDKWRPWNVQCPTTGPHVAVSLLRRMKIHTGLKCCVLKGISMD</sequence>
<keyword evidence="1" id="KW-0732">Signal</keyword>
<gene>
    <name evidence="2" type="ORF">JTE90_022199</name>
</gene>
<name>A0AAV6VPG8_9ARAC</name>
<comment type="caution">
    <text evidence="2">The sequence shown here is derived from an EMBL/GenBank/DDBJ whole genome shotgun (WGS) entry which is preliminary data.</text>
</comment>
<reference evidence="2 3" key="1">
    <citation type="journal article" date="2022" name="Nat. Ecol. Evol.">
        <title>A masculinizing supergene underlies an exaggerated male reproductive morph in a spider.</title>
        <authorList>
            <person name="Hendrickx F."/>
            <person name="De Corte Z."/>
            <person name="Sonet G."/>
            <person name="Van Belleghem S.M."/>
            <person name="Kostlbacher S."/>
            <person name="Vangestel C."/>
        </authorList>
    </citation>
    <scope>NUCLEOTIDE SEQUENCE [LARGE SCALE GENOMIC DNA]</scope>
    <source>
        <strain evidence="2">W744_W776</strain>
    </source>
</reference>
<feature type="chain" id="PRO_5043372482" description="Apple domain-containing protein" evidence="1">
    <location>
        <begin position="22"/>
        <end position="294"/>
    </location>
</feature>
<evidence type="ECO:0000313" key="2">
    <source>
        <dbReference type="EMBL" id="KAG8198469.1"/>
    </source>
</evidence>
<accession>A0AAV6VPG8</accession>
<evidence type="ECO:0000313" key="3">
    <source>
        <dbReference type="Proteomes" id="UP000827092"/>
    </source>
</evidence>
<feature type="signal peptide" evidence="1">
    <location>
        <begin position="1"/>
        <end position="21"/>
    </location>
</feature>
<dbReference type="Proteomes" id="UP000827092">
    <property type="component" value="Unassembled WGS sequence"/>
</dbReference>
<proteinExistence type="predicted"/>
<protein>
    <recommendedName>
        <fullName evidence="4">Apple domain-containing protein</fullName>
    </recommendedName>
</protein>
<keyword evidence="3" id="KW-1185">Reference proteome</keyword>
<evidence type="ECO:0000256" key="1">
    <source>
        <dbReference type="SAM" id="SignalP"/>
    </source>
</evidence>
<dbReference type="EMBL" id="JAFNEN010000040">
    <property type="protein sequence ID" value="KAG8198469.1"/>
    <property type="molecule type" value="Genomic_DNA"/>
</dbReference>
<dbReference type="AlphaFoldDB" id="A0AAV6VPG8"/>
<organism evidence="2 3">
    <name type="scientific">Oedothorax gibbosus</name>
    <dbReference type="NCBI Taxonomy" id="931172"/>
    <lineage>
        <taxon>Eukaryota</taxon>
        <taxon>Metazoa</taxon>
        <taxon>Ecdysozoa</taxon>
        <taxon>Arthropoda</taxon>
        <taxon>Chelicerata</taxon>
        <taxon>Arachnida</taxon>
        <taxon>Araneae</taxon>
        <taxon>Araneomorphae</taxon>
        <taxon>Entelegynae</taxon>
        <taxon>Araneoidea</taxon>
        <taxon>Linyphiidae</taxon>
        <taxon>Erigoninae</taxon>
        <taxon>Oedothorax</taxon>
    </lineage>
</organism>
<evidence type="ECO:0008006" key="4">
    <source>
        <dbReference type="Google" id="ProtNLM"/>
    </source>
</evidence>